<feature type="signal peptide" evidence="1">
    <location>
        <begin position="1"/>
        <end position="32"/>
    </location>
</feature>
<evidence type="ECO:0000256" key="1">
    <source>
        <dbReference type="SAM" id="SignalP"/>
    </source>
</evidence>
<gene>
    <name evidence="3" type="primary">LOC119635050</name>
</gene>
<evidence type="ECO:0000313" key="3">
    <source>
        <dbReference type="RefSeq" id="XP_037885495.1"/>
    </source>
</evidence>
<accession>A0A8U0WK37</accession>
<name>A0A8U0WK37_9MUSC</name>
<evidence type="ECO:0000313" key="2">
    <source>
        <dbReference type="Proteomes" id="UP000092443"/>
    </source>
</evidence>
<feature type="chain" id="PRO_5035767985" evidence="1">
    <location>
        <begin position="33"/>
        <end position="227"/>
    </location>
</feature>
<dbReference type="AlphaFoldDB" id="A0A8U0WK37"/>
<proteinExistence type="predicted"/>
<dbReference type="RefSeq" id="XP_037885495.1">
    <property type="nucleotide sequence ID" value="XM_038029567.1"/>
</dbReference>
<reference evidence="3" key="1">
    <citation type="submission" date="2025-08" db="UniProtKB">
        <authorList>
            <consortium name="RefSeq"/>
        </authorList>
    </citation>
    <scope>IDENTIFICATION</scope>
    <source>
        <tissue evidence="3">Whole body pupa</tissue>
    </source>
</reference>
<dbReference type="Proteomes" id="UP000092443">
    <property type="component" value="Unplaced"/>
</dbReference>
<keyword evidence="2" id="KW-1185">Reference proteome</keyword>
<dbReference type="KEGG" id="gfs:119635050"/>
<sequence>MSRWIIRYVAFWRLSLTIILHMLLIKCSSCTAMNSQEDDSINKLSNDVAVDNRFKWLKGAQDLIASPTGHVVVQVAKELLNRSTGNSQVLNLNITNLIVILLLKVLIFTAGLLGAGHWGGYGYNYGRSNDNGFSFALNENEAHLITGFLAAQSGFDDCLYEAACSAPHVAYEYAKAAKALMEGIKKFEGISYNNLRYNDLIELLQQAAYNGHKGLNCTITDKCDNLR</sequence>
<dbReference type="GeneID" id="119635050"/>
<organism evidence="2 3">
    <name type="scientific">Glossina fuscipes</name>
    <dbReference type="NCBI Taxonomy" id="7396"/>
    <lineage>
        <taxon>Eukaryota</taxon>
        <taxon>Metazoa</taxon>
        <taxon>Ecdysozoa</taxon>
        <taxon>Arthropoda</taxon>
        <taxon>Hexapoda</taxon>
        <taxon>Insecta</taxon>
        <taxon>Pterygota</taxon>
        <taxon>Neoptera</taxon>
        <taxon>Endopterygota</taxon>
        <taxon>Diptera</taxon>
        <taxon>Brachycera</taxon>
        <taxon>Muscomorpha</taxon>
        <taxon>Hippoboscoidea</taxon>
        <taxon>Glossinidae</taxon>
        <taxon>Glossina</taxon>
    </lineage>
</organism>
<protein>
    <submittedName>
        <fullName evidence="3">Uncharacterized protein LOC119635050</fullName>
    </submittedName>
</protein>
<keyword evidence="1" id="KW-0732">Signal</keyword>